<dbReference type="Pfam" id="PF00975">
    <property type="entry name" value="Thioesterase"/>
    <property type="match status" value="1"/>
</dbReference>
<dbReference type="PANTHER" id="PTHR11487:SF0">
    <property type="entry name" value="S-ACYL FATTY ACID SYNTHASE THIOESTERASE, MEDIUM CHAIN"/>
    <property type="match status" value="1"/>
</dbReference>
<keyword evidence="3 7" id="KW-0378">Hydrolase</keyword>
<keyword evidence="8" id="KW-1185">Reference proteome</keyword>
<comment type="catalytic activity">
    <reaction evidence="5">
        <text>a fatty acyl-CoA + H2O = a fatty acid + CoA + H(+)</text>
        <dbReference type="Rhea" id="RHEA:16781"/>
        <dbReference type="ChEBI" id="CHEBI:15377"/>
        <dbReference type="ChEBI" id="CHEBI:15378"/>
        <dbReference type="ChEBI" id="CHEBI:28868"/>
        <dbReference type="ChEBI" id="CHEBI:57287"/>
        <dbReference type="ChEBI" id="CHEBI:77636"/>
    </reaction>
</comment>
<gene>
    <name evidence="7" type="ORF">MIU77_12330</name>
</gene>
<dbReference type="PANTHER" id="PTHR11487">
    <property type="entry name" value="THIOESTERASE"/>
    <property type="match status" value="1"/>
</dbReference>
<dbReference type="SMART" id="SM00824">
    <property type="entry name" value="PKS_TE"/>
    <property type="match status" value="1"/>
</dbReference>
<dbReference type="SUPFAM" id="SSF53474">
    <property type="entry name" value="alpha/beta-Hydrolases"/>
    <property type="match status" value="1"/>
</dbReference>
<dbReference type="InterPro" id="IPR012223">
    <property type="entry name" value="TEII"/>
</dbReference>
<protein>
    <recommendedName>
        <fullName evidence="2">Thioesterase TesA</fullName>
    </recommendedName>
</protein>
<evidence type="ECO:0000256" key="2">
    <source>
        <dbReference type="ARBA" id="ARBA00015007"/>
    </source>
</evidence>
<dbReference type="EMBL" id="CP092365">
    <property type="protein sequence ID" value="ULN51681.1"/>
    <property type="molecule type" value="Genomic_DNA"/>
</dbReference>
<accession>A0ABY3TZ87</accession>
<dbReference type="Proteomes" id="UP001055200">
    <property type="component" value="Chromosome"/>
</dbReference>
<comment type="similarity">
    <text evidence="1">Belongs to the thioesterase family.</text>
</comment>
<name>A0ABY3TZ87_9MYCO</name>
<evidence type="ECO:0000313" key="7">
    <source>
        <dbReference type="EMBL" id="ULN51681.1"/>
    </source>
</evidence>
<dbReference type="Gene3D" id="3.40.50.1820">
    <property type="entry name" value="alpha/beta hydrolase"/>
    <property type="match status" value="1"/>
</dbReference>
<dbReference type="InterPro" id="IPR001031">
    <property type="entry name" value="Thioesterase"/>
</dbReference>
<dbReference type="InterPro" id="IPR029058">
    <property type="entry name" value="AB_hydrolase_fold"/>
</dbReference>
<feature type="domain" description="Thioesterase TesA-like" evidence="6">
    <location>
        <begin position="12"/>
        <end position="230"/>
    </location>
</feature>
<dbReference type="GO" id="GO:0016787">
    <property type="term" value="F:hydrolase activity"/>
    <property type="evidence" value="ECO:0007669"/>
    <property type="project" value="UniProtKB-KW"/>
</dbReference>
<evidence type="ECO:0000259" key="6">
    <source>
        <dbReference type="SMART" id="SM00824"/>
    </source>
</evidence>
<evidence type="ECO:0000313" key="8">
    <source>
        <dbReference type="Proteomes" id="UP001055200"/>
    </source>
</evidence>
<dbReference type="InterPro" id="IPR020802">
    <property type="entry name" value="TesA-like"/>
</dbReference>
<keyword evidence="4" id="KW-0843">Virulence</keyword>
<evidence type="ECO:0000256" key="5">
    <source>
        <dbReference type="ARBA" id="ARBA00024293"/>
    </source>
</evidence>
<organism evidence="7 8">
    <name type="scientific">Mycolicibacillus parakoreensis</name>
    <dbReference type="NCBI Taxonomy" id="1069221"/>
    <lineage>
        <taxon>Bacteria</taxon>
        <taxon>Bacillati</taxon>
        <taxon>Actinomycetota</taxon>
        <taxon>Actinomycetes</taxon>
        <taxon>Mycobacteriales</taxon>
        <taxon>Mycobacteriaceae</taxon>
        <taxon>Mycolicibacillus</taxon>
    </lineage>
</organism>
<dbReference type="RefSeq" id="WP_240169964.1">
    <property type="nucleotide sequence ID" value="NZ_CP092365.1"/>
</dbReference>
<evidence type="ECO:0000256" key="1">
    <source>
        <dbReference type="ARBA" id="ARBA00007169"/>
    </source>
</evidence>
<evidence type="ECO:0000256" key="4">
    <source>
        <dbReference type="ARBA" id="ARBA00023026"/>
    </source>
</evidence>
<reference evidence="7" key="1">
    <citation type="submission" date="2022-08" db="EMBL/GenBank/DDBJ databases">
        <title>Complete genome sequence of 14 non-tuberculosis mycobacteria type-strains.</title>
        <authorList>
            <person name="Igarashi Y."/>
            <person name="Osugi A."/>
            <person name="Mitarai S."/>
        </authorList>
    </citation>
    <scope>NUCLEOTIDE SEQUENCE</scope>
    <source>
        <strain evidence="7">DSM 45575</strain>
    </source>
</reference>
<proteinExistence type="inferred from homology"/>
<evidence type="ECO:0000256" key="3">
    <source>
        <dbReference type="ARBA" id="ARBA00022801"/>
    </source>
</evidence>
<sequence length="237" mass="25555">MTGGRTRLYVFPHAGGAPQYYAPLAKTFSGAVQCVAVQYPGRDGTHDLASFTGIPALADRVCRTLAPLDQSDAPVAFFGYSMGALLAFEVARRFEADGDPIAALFVSACAAPGRSGYDYIPESDRGLLGAVSEMTGVNPEFLEDDHFAAKILPTLRGFRAIVDYRCPDDATLSCPIFAFHGDDDEVATAEKVAPWAQRTTAAFAMREFGGHHFFLNDHLDELAGDIEGKISDYCRLS</sequence>